<proteinExistence type="predicted"/>
<comment type="caution">
    <text evidence="2">The sequence shown here is derived from an EMBL/GenBank/DDBJ whole genome shotgun (WGS) entry which is preliminary data.</text>
</comment>
<feature type="region of interest" description="Disordered" evidence="1">
    <location>
        <begin position="1"/>
        <end position="31"/>
    </location>
</feature>
<keyword evidence="3" id="KW-1185">Reference proteome</keyword>
<protein>
    <submittedName>
        <fullName evidence="2">Uncharacterized protein</fullName>
    </submittedName>
</protein>
<dbReference type="EMBL" id="JAINUF010000020">
    <property type="protein sequence ID" value="KAJ8336139.1"/>
    <property type="molecule type" value="Genomic_DNA"/>
</dbReference>
<reference evidence="2" key="1">
    <citation type="journal article" date="2023" name="Science">
        <title>Genome structures resolve the early diversification of teleost fishes.</title>
        <authorList>
            <person name="Parey E."/>
            <person name="Louis A."/>
            <person name="Montfort J."/>
            <person name="Bouchez O."/>
            <person name="Roques C."/>
            <person name="Iampietro C."/>
            <person name="Lluch J."/>
            <person name="Castinel A."/>
            <person name="Donnadieu C."/>
            <person name="Desvignes T."/>
            <person name="Floi Bucao C."/>
            <person name="Jouanno E."/>
            <person name="Wen M."/>
            <person name="Mejri S."/>
            <person name="Dirks R."/>
            <person name="Jansen H."/>
            <person name="Henkel C."/>
            <person name="Chen W.J."/>
            <person name="Zahm M."/>
            <person name="Cabau C."/>
            <person name="Klopp C."/>
            <person name="Thompson A.W."/>
            <person name="Robinson-Rechavi M."/>
            <person name="Braasch I."/>
            <person name="Lecointre G."/>
            <person name="Bobe J."/>
            <person name="Postlethwait J.H."/>
            <person name="Berthelot C."/>
            <person name="Roest Crollius H."/>
            <person name="Guiguen Y."/>
        </authorList>
    </citation>
    <scope>NUCLEOTIDE SEQUENCE</scope>
    <source>
        <strain evidence="2">WJC10195</strain>
    </source>
</reference>
<evidence type="ECO:0000256" key="1">
    <source>
        <dbReference type="SAM" id="MobiDB-lite"/>
    </source>
</evidence>
<gene>
    <name evidence="2" type="ORF">SKAU_G00394820</name>
</gene>
<dbReference type="Proteomes" id="UP001152622">
    <property type="component" value="Chromosome 20"/>
</dbReference>
<name>A0A9Q1EC75_SYNKA</name>
<sequence length="109" mass="12197">MAHKQAVSVRDGRRAGRQAEKRYKRSSRKITSTSHVLFTQVPVGSQFSRVWEREGQMSSRVRGAVAAVTPPRRRRAAAKSEVAEPFEERGAGGSPDFQRPSLIKSPMEF</sequence>
<feature type="compositionally biased region" description="Low complexity" evidence="1">
    <location>
        <begin position="60"/>
        <end position="70"/>
    </location>
</feature>
<organism evidence="2 3">
    <name type="scientific">Synaphobranchus kaupii</name>
    <name type="common">Kaup's arrowtooth eel</name>
    <dbReference type="NCBI Taxonomy" id="118154"/>
    <lineage>
        <taxon>Eukaryota</taxon>
        <taxon>Metazoa</taxon>
        <taxon>Chordata</taxon>
        <taxon>Craniata</taxon>
        <taxon>Vertebrata</taxon>
        <taxon>Euteleostomi</taxon>
        <taxon>Actinopterygii</taxon>
        <taxon>Neopterygii</taxon>
        <taxon>Teleostei</taxon>
        <taxon>Anguilliformes</taxon>
        <taxon>Synaphobranchidae</taxon>
        <taxon>Synaphobranchus</taxon>
    </lineage>
</organism>
<feature type="region of interest" description="Disordered" evidence="1">
    <location>
        <begin position="58"/>
        <end position="109"/>
    </location>
</feature>
<dbReference type="AlphaFoldDB" id="A0A9Q1EC75"/>
<accession>A0A9Q1EC75</accession>
<evidence type="ECO:0000313" key="3">
    <source>
        <dbReference type="Proteomes" id="UP001152622"/>
    </source>
</evidence>
<evidence type="ECO:0000313" key="2">
    <source>
        <dbReference type="EMBL" id="KAJ8336139.1"/>
    </source>
</evidence>
<feature type="compositionally biased region" description="Basic and acidic residues" evidence="1">
    <location>
        <begin position="10"/>
        <end position="21"/>
    </location>
</feature>